<accession>A0A3S2UJW1</accession>
<evidence type="ECO:0000313" key="3">
    <source>
        <dbReference type="Proteomes" id="UP000285211"/>
    </source>
</evidence>
<evidence type="ECO:0000256" key="1">
    <source>
        <dbReference type="SAM" id="Phobius"/>
    </source>
</evidence>
<comment type="caution">
    <text evidence="2">The sequence shown here is derived from an EMBL/GenBank/DDBJ whole genome shotgun (WGS) entry which is preliminary data.</text>
</comment>
<sequence length="172" mass="20400">MKFEIPFDKNIHKEQNKLSFDLAWSKNLKRRRENLILGIILITLGILIIIGQNNIGVIFIGMGILSLMFCYRANDYYIKNKKTYFDIINTEAEECLLAADNEIWEFQEDYFRYKNYKQDSTLKWNAFSSLKKIDETIFLDTNIGIRFILSKKEVGSEKFEQIITFLENKIKQ</sequence>
<proteinExistence type="predicted"/>
<keyword evidence="1" id="KW-0812">Transmembrane</keyword>
<protein>
    <submittedName>
        <fullName evidence="2">YcxB family protein</fullName>
    </submittedName>
</protein>
<dbReference type="RefSeq" id="WP_128197674.1">
    <property type="nucleotide sequence ID" value="NZ_SACJ01000016.1"/>
</dbReference>
<dbReference type="EMBL" id="SACJ01000016">
    <property type="protein sequence ID" value="RVT71386.1"/>
    <property type="molecule type" value="Genomic_DNA"/>
</dbReference>
<gene>
    <name evidence="2" type="ORF">EOD40_17250</name>
</gene>
<feature type="transmembrane region" description="Helical" evidence="1">
    <location>
        <begin position="57"/>
        <end position="74"/>
    </location>
</feature>
<name>A0A3S2UJW1_9FLAO</name>
<keyword evidence="3" id="KW-1185">Reference proteome</keyword>
<keyword evidence="1" id="KW-1133">Transmembrane helix</keyword>
<keyword evidence="1" id="KW-0472">Membrane</keyword>
<organism evidence="2 3">
    <name type="scientific">Flavobacterium sufflavum</name>
    <dbReference type="NCBI Taxonomy" id="1921138"/>
    <lineage>
        <taxon>Bacteria</taxon>
        <taxon>Pseudomonadati</taxon>
        <taxon>Bacteroidota</taxon>
        <taxon>Flavobacteriia</taxon>
        <taxon>Flavobacteriales</taxon>
        <taxon>Flavobacteriaceae</taxon>
        <taxon>Flavobacterium</taxon>
    </lineage>
</organism>
<dbReference type="AlphaFoldDB" id="A0A3S2UJW1"/>
<reference evidence="2 3" key="1">
    <citation type="submission" date="2019-01" db="EMBL/GenBank/DDBJ databases">
        <authorList>
            <person name="Chen W.-M."/>
        </authorList>
    </citation>
    <scope>NUCLEOTIDE SEQUENCE [LARGE SCALE GENOMIC DNA]</scope>
    <source>
        <strain evidence="2 3">BBQ-12</strain>
    </source>
</reference>
<dbReference type="OrthoDB" id="1361843at2"/>
<dbReference type="Proteomes" id="UP000285211">
    <property type="component" value="Unassembled WGS sequence"/>
</dbReference>
<feature type="transmembrane region" description="Helical" evidence="1">
    <location>
        <begin position="34"/>
        <end position="51"/>
    </location>
</feature>
<evidence type="ECO:0000313" key="2">
    <source>
        <dbReference type="EMBL" id="RVT71386.1"/>
    </source>
</evidence>